<sequence>MKRTTIIDIARSLGITPSTVSRALAGNLRVSESTRKRVQEKALEMGYQPNIVASSLRRGKSDTIGMLVPRINRHFFSHVISAVEEILNPAGYNLLICQSHEKSELENQALQVLLKNRVAGIIMSHAMETVDFEMARKATEERVPVVQFDRVNKEVPGPRIVNDNFSGAYMAVKHLIRGGYSRIAHLTGSLGVNVYSERHRGYRYAMEEASLDFDELVFEGAITRETGYEKALQLVKQHRVDAFFCAGDFASVGTIQAIHDCGLRVPEDMGVVGFANEPFAGFITPQLTTVEQNAYDMGHRAANALIRVIGGQIMTGMDQEEVVPVRLLVRESSMRATVNNK</sequence>
<dbReference type="InterPro" id="IPR000843">
    <property type="entry name" value="HTH_LacI"/>
</dbReference>
<organism evidence="5 6">
    <name type="scientific">Geofilum rubicundum JCM 15548</name>
    <dbReference type="NCBI Taxonomy" id="1236989"/>
    <lineage>
        <taxon>Bacteria</taxon>
        <taxon>Pseudomonadati</taxon>
        <taxon>Bacteroidota</taxon>
        <taxon>Bacteroidia</taxon>
        <taxon>Marinilabiliales</taxon>
        <taxon>Marinilabiliaceae</taxon>
        <taxon>Geofilum</taxon>
    </lineage>
</organism>
<dbReference type="PANTHER" id="PTHR30146:SF109">
    <property type="entry name" value="HTH-TYPE TRANSCRIPTIONAL REGULATOR GALS"/>
    <property type="match status" value="1"/>
</dbReference>
<feature type="domain" description="HTH lacI-type" evidence="4">
    <location>
        <begin position="4"/>
        <end position="58"/>
    </location>
</feature>
<dbReference type="SMART" id="SM00354">
    <property type="entry name" value="HTH_LACI"/>
    <property type="match status" value="1"/>
</dbReference>
<dbReference type="PROSITE" id="PS50932">
    <property type="entry name" value="HTH_LACI_2"/>
    <property type="match status" value="1"/>
</dbReference>
<dbReference type="Gene3D" id="3.40.50.2300">
    <property type="match status" value="2"/>
</dbReference>
<keyword evidence="1" id="KW-0805">Transcription regulation</keyword>
<accession>A0A0E9LZ84</accession>
<evidence type="ECO:0000256" key="3">
    <source>
        <dbReference type="ARBA" id="ARBA00023163"/>
    </source>
</evidence>
<evidence type="ECO:0000313" key="5">
    <source>
        <dbReference type="EMBL" id="GAO30190.1"/>
    </source>
</evidence>
<dbReference type="Gene3D" id="1.10.260.40">
    <property type="entry name" value="lambda repressor-like DNA-binding domains"/>
    <property type="match status" value="1"/>
</dbReference>
<dbReference type="Pfam" id="PF13377">
    <property type="entry name" value="Peripla_BP_3"/>
    <property type="match status" value="1"/>
</dbReference>
<evidence type="ECO:0000313" key="6">
    <source>
        <dbReference type="Proteomes" id="UP000032900"/>
    </source>
</evidence>
<dbReference type="GO" id="GO:0000976">
    <property type="term" value="F:transcription cis-regulatory region binding"/>
    <property type="evidence" value="ECO:0007669"/>
    <property type="project" value="TreeGrafter"/>
</dbReference>
<keyword evidence="6" id="KW-1185">Reference proteome</keyword>
<dbReference type="STRING" id="1236989.JCM15548_12444"/>
<dbReference type="CDD" id="cd01392">
    <property type="entry name" value="HTH_LacI"/>
    <property type="match status" value="1"/>
</dbReference>
<keyword evidence="3" id="KW-0804">Transcription</keyword>
<evidence type="ECO:0000259" key="4">
    <source>
        <dbReference type="PROSITE" id="PS50932"/>
    </source>
</evidence>
<evidence type="ECO:0000256" key="2">
    <source>
        <dbReference type="ARBA" id="ARBA00023125"/>
    </source>
</evidence>
<dbReference type="AlphaFoldDB" id="A0A0E9LZ84"/>
<name>A0A0E9LZ84_9BACT</name>
<comment type="caution">
    <text evidence="5">The sequence shown here is derived from an EMBL/GenBank/DDBJ whole genome shotgun (WGS) entry which is preliminary data.</text>
</comment>
<proteinExistence type="predicted"/>
<dbReference type="InterPro" id="IPR028082">
    <property type="entry name" value="Peripla_BP_I"/>
</dbReference>
<dbReference type="InterPro" id="IPR046335">
    <property type="entry name" value="LacI/GalR-like_sensor"/>
</dbReference>
<dbReference type="OrthoDB" id="9803256at2"/>
<dbReference type="GO" id="GO:0003700">
    <property type="term" value="F:DNA-binding transcription factor activity"/>
    <property type="evidence" value="ECO:0007669"/>
    <property type="project" value="TreeGrafter"/>
</dbReference>
<protein>
    <submittedName>
        <fullName evidence="5">LacI family transcriptional regulator</fullName>
    </submittedName>
</protein>
<reference evidence="5 6" key="1">
    <citation type="journal article" date="2015" name="Microbes Environ.">
        <title>Distribution and evolution of nitrogen fixation genes in the phylum bacteroidetes.</title>
        <authorList>
            <person name="Inoue J."/>
            <person name="Oshima K."/>
            <person name="Suda W."/>
            <person name="Sakamoto M."/>
            <person name="Iino T."/>
            <person name="Noda S."/>
            <person name="Hongoh Y."/>
            <person name="Hattori M."/>
            <person name="Ohkuma M."/>
        </authorList>
    </citation>
    <scope>NUCLEOTIDE SEQUENCE [LARGE SCALE GENOMIC DNA]</scope>
    <source>
        <strain evidence="5">JCM 15548</strain>
    </source>
</reference>
<dbReference type="RefSeq" id="WP_062124964.1">
    <property type="nucleotide sequence ID" value="NZ_BAZW01000019.1"/>
</dbReference>
<dbReference type="CDD" id="cd06267">
    <property type="entry name" value="PBP1_LacI_sugar_binding-like"/>
    <property type="match status" value="1"/>
</dbReference>
<dbReference type="InterPro" id="IPR010982">
    <property type="entry name" value="Lambda_DNA-bd_dom_sf"/>
</dbReference>
<dbReference type="Pfam" id="PF00356">
    <property type="entry name" value="LacI"/>
    <property type="match status" value="1"/>
</dbReference>
<keyword evidence="2" id="KW-0238">DNA-binding</keyword>
<dbReference type="EMBL" id="BAZW01000019">
    <property type="protein sequence ID" value="GAO30190.1"/>
    <property type="molecule type" value="Genomic_DNA"/>
</dbReference>
<gene>
    <name evidence="5" type="ORF">JCM15548_12444</name>
</gene>
<dbReference type="Proteomes" id="UP000032900">
    <property type="component" value="Unassembled WGS sequence"/>
</dbReference>
<dbReference type="PANTHER" id="PTHR30146">
    <property type="entry name" value="LACI-RELATED TRANSCRIPTIONAL REPRESSOR"/>
    <property type="match status" value="1"/>
</dbReference>
<dbReference type="SUPFAM" id="SSF53822">
    <property type="entry name" value="Periplasmic binding protein-like I"/>
    <property type="match status" value="1"/>
</dbReference>
<evidence type="ECO:0000256" key="1">
    <source>
        <dbReference type="ARBA" id="ARBA00023015"/>
    </source>
</evidence>
<dbReference type="SUPFAM" id="SSF47413">
    <property type="entry name" value="lambda repressor-like DNA-binding domains"/>
    <property type="match status" value="1"/>
</dbReference>